<dbReference type="PANTHER" id="PTHR30489:SF0">
    <property type="entry name" value="LIPOPROTEIN-RELEASING SYSTEM TRANSMEMBRANE PROTEIN LOLE"/>
    <property type="match status" value="1"/>
</dbReference>
<dbReference type="InterPro" id="IPR051447">
    <property type="entry name" value="Lipoprotein-release_system"/>
</dbReference>
<protein>
    <submittedName>
        <fullName evidence="10">ABC transporter permease</fullName>
    </submittedName>
</protein>
<feature type="transmembrane region" description="Helical" evidence="7">
    <location>
        <begin position="743"/>
        <end position="765"/>
    </location>
</feature>
<gene>
    <name evidence="10" type="ORF">INF30_00315</name>
</gene>
<feature type="transmembrane region" description="Helical" evidence="7">
    <location>
        <begin position="251"/>
        <end position="275"/>
    </location>
</feature>
<comment type="similarity">
    <text evidence="2">Belongs to the ABC-4 integral membrane protein family. LolC/E subfamily.</text>
</comment>
<dbReference type="InterPro" id="IPR025857">
    <property type="entry name" value="MacB_PCD"/>
</dbReference>
<feature type="transmembrane region" description="Helical" evidence="7">
    <location>
        <begin position="699"/>
        <end position="723"/>
    </location>
</feature>
<feature type="transmembrane region" description="Helical" evidence="7">
    <location>
        <begin position="310"/>
        <end position="332"/>
    </location>
</feature>
<keyword evidence="11" id="KW-1185">Reference proteome</keyword>
<feature type="transmembrane region" description="Helical" evidence="7">
    <location>
        <begin position="20"/>
        <end position="40"/>
    </location>
</feature>
<dbReference type="Pfam" id="PF12704">
    <property type="entry name" value="MacB_PCD"/>
    <property type="match status" value="1"/>
</dbReference>
<dbReference type="RefSeq" id="WP_226393875.1">
    <property type="nucleotide sequence ID" value="NZ_JADCKL010000001.1"/>
</dbReference>
<organism evidence="10 11">
    <name type="scientific">Claveliimonas monacensis</name>
    <dbReference type="NCBI Taxonomy" id="2779351"/>
    <lineage>
        <taxon>Bacteria</taxon>
        <taxon>Bacillati</taxon>
        <taxon>Bacillota</taxon>
        <taxon>Clostridia</taxon>
        <taxon>Lachnospirales</taxon>
        <taxon>Lachnospiraceae</taxon>
        <taxon>Claveliimonas</taxon>
    </lineage>
</organism>
<feature type="domain" description="MacB-like periplasmic core" evidence="9">
    <location>
        <begin position="19"/>
        <end position="193"/>
    </location>
</feature>
<keyword evidence="3" id="KW-1003">Cell membrane</keyword>
<feature type="transmembrane region" description="Helical" evidence="7">
    <location>
        <begin position="648"/>
        <end position="672"/>
    </location>
</feature>
<dbReference type="EMBL" id="JADCKL010000001">
    <property type="protein sequence ID" value="MBE5061714.1"/>
    <property type="molecule type" value="Genomic_DNA"/>
</dbReference>
<dbReference type="Proteomes" id="UP000758652">
    <property type="component" value="Unassembled WGS sequence"/>
</dbReference>
<evidence type="ECO:0000256" key="4">
    <source>
        <dbReference type="ARBA" id="ARBA00022692"/>
    </source>
</evidence>
<evidence type="ECO:0000256" key="5">
    <source>
        <dbReference type="ARBA" id="ARBA00022989"/>
    </source>
</evidence>
<feature type="transmembrane region" description="Helical" evidence="7">
    <location>
        <begin position="352"/>
        <end position="372"/>
    </location>
</feature>
<keyword evidence="5 7" id="KW-1133">Transmembrane helix</keyword>
<sequence length="783" mass="85473">MKSYLDLVKISGRVHRKQSLMTRICIFLAVFLVAAIFSMADMEIRAQRISTVKSDGAWHAVFRGLTREQQELIAARPEVEESSWYGATNYRVDMGYQIQGTETVICGFDREFLDLYPSVEIKEGSFPEGTKDGVVLTETAADRLGIGVGDKVTLDTPEGEQLGFTVSGITGDTSSILQQGVYGMFTDREIYQEYFMKDTQELDGEFYVSFTPWCDIQEKIREIRDAYSLSDEQVGQNAKLLALMLQSSDPYIFQLYGTAAVLALLVVLAGVLMISGSLSSNIARRTGFFGMLRCLGAQKRQVVRFVRREALGWCVTAIPLGVLAGVLVTWALCALLRLVSDRFFGDMPVFGVSLPGIAAGAVIGLITVLLAARAPARKASKASPLAAVSGNTGEITRVRRAARTRFFHVDTVLGIHHAKGKKRNFILLSASFAFSILLFLSFSTAVDFMHHALVPLRPYTPDVSVVSADETCSIPKDLARELEGKDYVKRVYGRSFAYELPAQTGERAGSINLISLEENQLGWAGEGIIKGDIESVEKGDGVMGVYVSEDEGLKLGDVITLETSYGVQKLPVTALTSFSIVGTQQGVENVYCSEALFSQLTGQDSYTIIDVQLAGNATEGDVEEIRSLGGEGTTFSDRRMDNGEVRGVWYSMVIFVYGFLAVIALISMFNIINSIGMSVEARMKQYGAMRAIGMSSGQLIKMVAAEALTYVLSGMLFGCVVGLPLHRLLYQSMITSRWGDEWQIPGTALAVILAVMALSAVLAVWGPARRIRNMSVVDTISAL</sequence>
<evidence type="ECO:0000256" key="2">
    <source>
        <dbReference type="ARBA" id="ARBA00005236"/>
    </source>
</evidence>
<dbReference type="PANTHER" id="PTHR30489">
    <property type="entry name" value="LIPOPROTEIN-RELEASING SYSTEM TRANSMEMBRANE PROTEIN LOLE"/>
    <property type="match status" value="1"/>
</dbReference>
<evidence type="ECO:0000256" key="1">
    <source>
        <dbReference type="ARBA" id="ARBA00004651"/>
    </source>
</evidence>
<keyword evidence="4 7" id="KW-0812">Transmembrane</keyword>
<comment type="caution">
    <text evidence="10">The sequence shown here is derived from an EMBL/GenBank/DDBJ whole genome shotgun (WGS) entry which is preliminary data.</text>
</comment>
<evidence type="ECO:0000259" key="8">
    <source>
        <dbReference type="Pfam" id="PF02687"/>
    </source>
</evidence>
<name>A0ABR9RFH3_9FIRM</name>
<accession>A0ABR9RFH3</accession>
<evidence type="ECO:0000256" key="7">
    <source>
        <dbReference type="SAM" id="Phobius"/>
    </source>
</evidence>
<feature type="domain" description="ABC3 transporter permease C-terminal" evidence="8">
    <location>
        <begin position="261"/>
        <end position="384"/>
    </location>
</feature>
<keyword evidence="6 7" id="KW-0472">Membrane</keyword>
<evidence type="ECO:0000256" key="3">
    <source>
        <dbReference type="ARBA" id="ARBA00022475"/>
    </source>
</evidence>
<evidence type="ECO:0000313" key="11">
    <source>
        <dbReference type="Proteomes" id="UP000758652"/>
    </source>
</evidence>
<comment type="subcellular location">
    <subcellularLocation>
        <location evidence="1">Cell membrane</location>
        <topology evidence="1">Multi-pass membrane protein</topology>
    </subcellularLocation>
</comment>
<reference evidence="10 11" key="1">
    <citation type="submission" date="2020-10" db="EMBL/GenBank/DDBJ databases">
        <title>ChiBAC.</title>
        <authorList>
            <person name="Zenner C."/>
            <person name="Hitch T.C.A."/>
            <person name="Clavel T."/>
        </authorList>
    </citation>
    <scope>NUCLEOTIDE SEQUENCE [LARGE SCALE GENOMIC DNA]</scope>
    <source>
        <strain evidence="10 11">DSM 108991</strain>
    </source>
</reference>
<evidence type="ECO:0000313" key="10">
    <source>
        <dbReference type="EMBL" id="MBE5061714.1"/>
    </source>
</evidence>
<evidence type="ECO:0000256" key="6">
    <source>
        <dbReference type="ARBA" id="ARBA00023136"/>
    </source>
</evidence>
<dbReference type="InterPro" id="IPR003838">
    <property type="entry name" value="ABC3_permease_C"/>
</dbReference>
<dbReference type="Pfam" id="PF02687">
    <property type="entry name" value="FtsX"/>
    <property type="match status" value="2"/>
</dbReference>
<proteinExistence type="inferred from homology"/>
<evidence type="ECO:0000259" key="9">
    <source>
        <dbReference type="Pfam" id="PF12704"/>
    </source>
</evidence>
<feature type="transmembrane region" description="Helical" evidence="7">
    <location>
        <begin position="425"/>
        <end position="446"/>
    </location>
</feature>
<feature type="domain" description="ABC3 transporter permease C-terminal" evidence="8">
    <location>
        <begin position="659"/>
        <end position="775"/>
    </location>
</feature>